<dbReference type="AlphaFoldDB" id="A0A0D7ASC1"/>
<dbReference type="EMBL" id="KN881155">
    <property type="protein sequence ID" value="KIY60920.1"/>
    <property type="molecule type" value="Genomic_DNA"/>
</dbReference>
<keyword evidence="3" id="KW-1185">Reference proteome</keyword>
<reference evidence="2 3" key="1">
    <citation type="journal article" date="2015" name="Fungal Genet. Biol.">
        <title>Evolution of novel wood decay mechanisms in Agaricales revealed by the genome sequences of Fistulina hepatica and Cylindrobasidium torrendii.</title>
        <authorList>
            <person name="Floudas D."/>
            <person name="Held B.W."/>
            <person name="Riley R."/>
            <person name="Nagy L.G."/>
            <person name="Koehler G."/>
            <person name="Ransdell A.S."/>
            <person name="Younus H."/>
            <person name="Chow J."/>
            <person name="Chiniquy J."/>
            <person name="Lipzen A."/>
            <person name="Tritt A."/>
            <person name="Sun H."/>
            <person name="Haridas S."/>
            <person name="LaButti K."/>
            <person name="Ohm R.A."/>
            <person name="Kues U."/>
            <person name="Blanchette R.A."/>
            <person name="Grigoriev I.V."/>
            <person name="Minto R.E."/>
            <person name="Hibbett D.S."/>
        </authorList>
    </citation>
    <scope>NUCLEOTIDE SEQUENCE [LARGE SCALE GENOMIC DNA]</scope>
    <source>
        <strain evidence="2 3">FP15055 ss-10</strain>
    </source>
</reference>
<proteinExistence type="predicted"/>
<dbReference type="Proteomes" id="UP000054007">
    <property type="component" value="Unassembled WGS sequence"/>
</dbReference>
<evidence type="ECO:0000313" key="3">
    <source>
        <dbReference type="Proteomes" id="UP000054007"/>
    </source>
</evidence>
<accession>A0A0D7ASC1</accession>
<protein>
    <submittedName>
        <fullName evidence="2">Uncharacterized protein</fullName>
    </submittedName>
</protein>
<feature type="compositionally biased region" description="Basic residues" evidence="1">
    <location>
        <begin position="1"/>
        <end position="10"/>
    </location>
</feature>
<name>A0A0D7ASC1_9AGAR</name>
<sequence>MMMVKSKRGTPVRSPEPEPNLWPSGVHKISIAEGSATTRYEVPLHLADLCTGFDSHHFLCPSLQLPASAVCDEILRRVPPQPSGLTDGYTPLDFFPVLHPSLNPSSAKERYADFFRRRARIGRGAHVHSVRTAPLLLRLYRQDATSAGDPFPPLPFLIPSSLETQSSILRRVERERSWKGRRRSLSSLFVVVSAHSHPRLLLPLPPQAGARQCAVGSEAVSSKLDETNSHSCTTYSPDRILRDGVQEVRERKSTAPEEADREQAQKCPWRARCWKCARIANSLKVLAVKTEFRLAVVSRKALRTREKHNEGISTTLVGVGFVGVRSPCRVRRRWMRLQEETRRQRHLDDIENRAGRFLLREQGVLVGPRRYQSFNGAQDATRGRALRAGTDLDESAKKCS</sequence>
<organism evidence="2 3">
    <name type="scientific">Cylindrobasidium torrendii FP15055 ss-10</name>
    <dbReference type="NCBI Taxonomy" id="1314674"/>
    <lineage>
        <taxon>Eukaryota</taxon>
        <taxon>Fungi</taxon>
        <taxon>Dikarya</taxon>
        <taxon>Basidiomycota</taxon>
        <taxon>Agaricomycotina</taxon>
        <taxon>Agaricomycetes</taxon>
        <taxon>Agaricomycetidae</taxon>
        <taxon>Agaricales</taxon>
        <taxon>Marasmiineae</taxon>
        <taxon>Physalacriaceae</taxon>
        <taxon>Cylindrobasidium</taxon>
    </lineage>
</organism>
<gene>
    <name evidence="2" type="ORF">CYLTODRAFT_415809</name>
</gene>
<evidence type="ECO:0000313" key="2">
    <source>
        <dbReference type="EMBL" id="KIY60920.1"/>
    </source>
</evidence>
<evidence type="ECO:0000256" key="1">
    <source>
        <dbReference type="SAM" id="MobiDB-lite"/>
    </source>
</evidence>
<feature type="region of interest" description="Disordered" evidence="1">
    <location>
        <begin position="1"/>
        <end position="20"/>
    </location>
</feature>